<dbReference type="InterPro" id="IPR004447">
    <property type="entry name" value="Peptidase_S41A"/>
</dbReference>
<evidence type="ECO:0000256" key="5">
    <source>
        <dbReference type="RuleBase" id="RU004404"/>
    </source>
</evidence>
<gene>
    <name evidence="8" type="ORF">WKV53_04395</name>
</gene>
<dbReference type="PROSITE" id="PS51257">
    <property type="entry name" value="PROKAR_LIPOPROTEIN"/>
    <property type="match status" value="1"/>
</dbReference>
<dbReference type="Proteomes" id="UP001371305">
    <property type="component" value="Unassembled WGS sequence"/>
</dbReference>
<evidence type="ECO:0000256" key="2">
    <source>
        <dbReference type="ARBA" id="ARBA00022670"/>
    </source>
</evidence>
<dbReference type="SUPFAM" id="SSF52096">
    <property type="entry name" value="ClpP/crotonase"/>
    <property type="match status" value="1"/>
</dbReference>
<dbReference type="RefSeq" id="WP_341403136.1">
    <property type="nucleotide sequence ID" value="NZ_JBBUKT010000001.1"/>
</dbReference>
<dbReference type="InterPro" id="IPR005151">
    <property type="entry name" value="Tail-specific_protease"/>
</dbReference>
<feature type="signal peptide" evidence="6">
    <location>
        <begin position="1"/>
        <end position="24"/>
    </location>
</feature>
<dbReference type="InterPro" id="IPR029045">
    <property type="entry name" value="ClpP/crotonase-like_dom_sf"/>
</dbReference>
<organism evidence="8 9">
    <name type="scientific">Luteolibacter soli</name>
    <dbReference type="NCBI Taxonomy" id="3135280"/>
    <lineage>
        <taxon>Bacteria</taxon>
        <taxon>Pseudomonadati</taxon>
        <taxon>Verrucomicrobiota</taxon>
        <taxon>Verrucomicrobiia</taxon>
        <taxon>Verrucomicrobiales</taxon>
        <taxon>Verrucomicrobiaceae</taxon>
        <taxon>Luteolibacter</taxon>
    </lineage>
</organism>
<sequence length="746" mass="83516">MSILRIRRAAMAAALAATTLTACAQQANFDEVGRQMAIMLQNSHFARLPFNNLSQRFLDDFISDLDSQKAYFTQADIDRFNRQYAKDLSAMLLQENSMAAAKDIYDTFRQRVEARVAEAKRLLADNHFDFTQQDSIERSRKDAAWPKDEAEANANWGKQIKEAVLSETLRRDMIAQLAEKQGKPNPLKNEKDPKDKIALRYERFLHSVVKDVDDEDVAAMFLSSVARSFDPHTDYMSTREMDRFRDGMKNELVGIGALLQGEEDGATKIMGIVVGGPADKLGSLKLNDRVVAVDPDGDGPKEMVDIMFMKIDKVVDLIRGQKGTPVQLKVEPAGGAPGETNLIAIVRDMVELKDEQASAEIIDMKTPDGEKARVGVITLPSFYADFDEGKTRCSVDVERLLERLKAENINGLVLDLRNNGGGALEEVRRMTGFFTRRGPVVQVKNTFGEIQVKESDAKESIYDGPMVVLTDKSSASASEILAGALQDDNRAVIVGESSTFGKGTVQQPMDIGRMLPFFKARNKAGTLKVTIQKFYRPSGNSTQNKGVVPNVILPSLTDALEVGESFLDHPLEYDRIRVAPDFSPMKKEDLFLPRLAELSTERVKGSKDFSYVIEDVTKTKARIRDNKVSLNLADRKKELDDIEALQHDRNSERKARFAEIEKKDKETFTFFKLTLDDVEKGGDLRPFDPAKDNEEYMKRAKDETAELDDTPKWPSGMDPYKREGLSVLGDLVKITRNARLAGMLDR</sequence>
<reference evidence="8 9" key="1">
    <citation type="submission" date="2024-04" db="EMBL/GenBank/DDBJ databases">
        <title>Luteolibacter sp. isolated from soil.</title>
        <authorList>
            <person name="An J."/>
        </authorList>
    </citation>
    <scope>NUCLEOTIDE SEQUENCE [LARGE SCALE GENOMIC DNA]</scope>
    <source>
        <strain evidence="8 9">Y139</strain>
    </source>
</reference>
<dbReference type="InterPro" id="IPR020992">
    <property type="entry name" value="Tail_Prtase_C"/>
</dbReference>
<dbReference type="Pfam" id="PF17804">
    <property type="entry name" value="TSP_NTD"/>
    <property type="match status" value="1"/>
</dbReference>
<dbReference type="Gene3D" id="2.30.42.10">
    <property type="match status" value="1"/>
</dbReference>
<evidence type="ECO:0000256" key="3">
    <source>
        <dbReference type="ARBA" id="ARBA00022801"/>
    </source>
</evidence>
<evidence type="ECO:0000259" key="7">
    <source>
        <dbReference type="PROSITE" id="PS50106"/>
    </source>
</evidence>
<keyword evidence="9" id="KW-1185">Reference proteome</keyword>
<dbReference type="Gene3D" id="3.90.226.10">
    <property type="entry name" value="2-enoyl-CoA Hydratase, Chain A, domain 1"/>
    <property type="match status" value="1"/>
</dbReference>
<accession>A0ABU9AQ72</accession>
<evidence type="ECO:0000256" key="6">
    <source>
        <dbReference type="SAM" id="SignalP"/>
    </source>
</evidence>
<name>A0ABU9AQ72_9BACT</name>
<dbReference type="PANTHER" id="PTHR32060">
    <property type="entry name" value="TAIL-SPECIFIC PROTEASE"/>
    <property type="match status" value="1"/>
</dbReference>
<evidence type="ECO:0000256" key="1">
    <source>
        <dbReference type="ARBA" id="ARBA00009179"/>
    </source>
</evidence>
<dbReference type="EC" id="3.4.21.102" evidence="8"/>
<dbReference type="GO" id="GO:0004252">
    <property type="term" value="F:serine-type endopeptidase activity"/>
    <property type="evidence" value="ECO:0007669"/>
    <property type="project" value="UniProtKB-EC"/>
</dbReference>
<dbReference type="InterPro" id="IPR001478">
    <property type="entry name" value="PDZ"/>
</dbReference>
<evidence type="ECO:0000313" key="9">
    <source>
        <dbReference type="Proteomes" id="UP001371305"/>
    </source>
</evidence>
<protein>
    <submittedName>
        <fullName evidence="8">Carboxy terminal-processing peptidase</fullName>
        <ecNumber evidence="8">3.4.21.102</ecNumber>
    </submittedName>
</protein>
<dbReference type="NCBIfam" id="TIGR00225">
    <property type="entry name" value="prc"/>
    <property type="match status" value="1"/>
</dbReference>
<keyword evidence="2 5" id="KW-0645">Protease</keyword>
<dbReference type="SMART" id="SM00245">
    <property type="entry name" value="TSPc"/>
    <property type="match status" value="1"/>
</dbReference>
<evidence type="ECO:0000313" key="8">
    <source>
        <dbReference type="EMBL" id="MEK7949718.1"/>
    </source>
</evidence>
<keyword evidence="6" id="KW-0732">Signal</keyword>
<evidence type="ECO:0000256" key="4">
    <source>
        <dbReference type="ARBA" id="ARBA00022825"/>
    </source>
</evidence>
<dbReference type="Pfam" id="PF11818">
    <property type="entry name" value="DUF3340"/>
    <property type="match status" value="1"/>
</dbReference>
<feature type="chain" id="PRO_5046317014" evidence="6">
    <location>
        <begin position="25"/>
        <end position="746"/>
    </location>
</feature>
<dbReference type="InterPro" id="IPR036034">
    <property type="entry name" value="PDZ_sf"/>
</dbReference>
<dbReference type="Pfam" id="PF03572">
    <property type="entry name" value="Peptidase_S41"/>
    <property type="match status" value="1"/>
</dbReference>
<dbReference type="PANTHER" id="PTHR32060:SF22">
    <property type="entry name" value="CARBOXYL-TERMINAL-PROCESSING PEPTIDASE 3, CHLOROPLASTIC"/>
    <property type="match status" value="1"/>
</dbReference>
<comment type="similarity">
    <text evidence="1 5">Belongs to the peptidase S41A family.</text>
</comment>
<feature type="domain" description="PDZ" evidence="7">
    <location>
        <begin position="238"/>
        <end position="319"/>
    </location>
</feature>
<dbReference type="PROSITE" id="PS50106">
    <property type="entry name" value="PDZ"/>
    <property type="match status" value="1"/>
</dbReference>
<dbReference type="SUPFAM" id="SSF50156">
    <property type="entry name" value="PDZ domain-like"/>
    <property type="match status" value="1"/>
</dbReference>
<dbReference type="InterPro" id="IPR040573">
    <property type="entry name" value="TSP_N"/>
</dbReference>
<dbReference type="EMBL" id="JBBUKT010000001">
    <property type="protein sequence ID" value="MEK7949718.1"/>
    <property type="molecule type" value="Genomic_DNA"/>
</dbReference>
<dbReference type="CDD" id="cd07560">
    <property type="entry name" value="Peptidase_S41_CPP"/>
    <property type="match status" value="1"/>
</dbReference>
<proteinExistence type="inferred from homology"/>
<keyword evidence="4 5" id="KW-0720">Serine protease</keyword>
<comment type="caution">
    <text evidence="8">The sequence shown here is derived from an EMBL/GenBank/DDBJ whole genome shotgun (WGS) entry which is preliminary data.</text>
</comment>
<keyword evidence="3 5" id="KW-0378">Hydrolase</keyword>
<dbReference type="CDD" id="cd06782">
    <property type="entry name" value="cpPDZ_CPP-like"/>
    <property type="match status" value="1"/>
</dbReference>